<dbReference type="EMBL" id="CP023322">
    <property type="protein sequence ID" value="ATY58445.1"/>
    <property type="molecule type" value="Genomic_DNA"/>
</dbReference>
<evidence type="ECO:0000256" key="1">
    <source>
        <dbReference type="ARBA" id="ARBA00004123"/>
    </source>
</evidence>
<dbReference type="GO" id="GO:0005634">
    <property type="term" value="C:nucleus"/>
    <property type="evidence" value="ECO:0007669"/>
    <property type="project" value="UniProtKB-SubCell"/>
</dbReference>
<protein>
    <submittedName>
        <fullName evidence="5">Fungal transcriptional regulatory</fullName>
    </submittedName>
</protein>
<feature type="region of interest" description="Disordered" evidence="3">
    <location>
        <begin position="168"/>
        <end position="187"/>
    </location>
</feature>
<gene>
    <name evidence="5" type="ORF">A9K55_002622</name>
</gene>
<organism evidence="5 6">
    <name type="scientific">Cordyceps militaris</name>
    <name type="common">Caterpillar fungus</name>
    <name type="synonym">Clavaria militaris</name>
    <dbReference type="NCBI Taxonomy" id="73501"/>
    <lineage>
        <taxon>Eukaryota</taxon>
        <taxon>Fungi</taxon>
        <taxon>Dikarya</taxon>
        <taxon>Ascomycota</taxon>
        <taxon>Pezizomycotina</taxon>
        <taxon>Sordariomycetes</taxon>
        <taxon>Hypocreomycetidae</taxon>
        <taxon>Hypocreales</taxon>
        <taxon>Cordycipitaceae</taxon>
        <taxon>Cordyceps</taxon>
    </lineage>
</organism>
<feature type="compositionally biased region" description="Low complexity" evidence="3">
    <location>
        <begin position="177"/>
        <end position="187"/>
    </location>
</feature>
<dbReference type="InterPro" id="IPR050613">
    <property type="entry name" value="Sec_Metabolite_Reg"/>
</dbReference>
<dbReference type="Gene3D" id="4.10.240.10">
    <property type="entry name" value="Zn(2)-C6 fungal-type DNA-binding domain"/>
    <property type="match status" value="1"/>
</dbReference>
<dbReference type="GO" id="GO:0003677">
    <property type="term" value="F:DNA binding"/>
    <property type="evidence" value="ECO:0007669"/>
    <property type="project" value="InterPro"/>
</dbReference>
<dbReference type="CDD" id="cd12148">
    <property type="entry name" value="fungal_TF_MHR"/>
    <property type="match status" value="1"/>
</dbReference>
<feature type="domain" description="Xylanolytic transcriptional activator regulatory" evidence="4">
    <location>
        <begin position="217"/>
        <end position="384"/>
    </location>
</feature>
<sequence>MADMIGLLVETRPPARKRRRVVISCFECHRRKQKVQQTPYTGGCSTPILAITPPQTGNLLTLPSSASIQCDRELPCGNCVARNREASCAYEASAPTSKTLKENGVAAGAAPGDRSRPTESPPRAHATGDGPAGRGSGDDPTLSSMAAALGYSQTRPSTLSLLRTIETADQQPGGGSASSRYRGADSSAAGELAPIREKYKGLVRQLPAKTYIDRLVSMYFEDLHHQYNFVDQDTFFEQLDEWNRLPFTLLSSPEGLRPAMRFFPALLFQILATALLLLPPGTPDPVFDSLKYAGGMTFENLATDYSDSGAAIVNLFGKNALDEVTVQAQFIRALFQKYTARVIECWHGIAAAIRDAQELGMHRDSLDPKPEYSSVESILKNQWRILHRRKMYMMLVSCYRIRDINMAVFLGRPGSVVWAHGLPSLPVDAPTPLDCAKTPIESRDQAVEPPTLITRQLFLFKIGEALRYVLDLEPDGSHPKDFSKVDHVHQLMEALRDDTPAAFRLANPDRRWDEHPACAGWIHQSRLYLEQLHYFGIMALHRPYIFHRRASRVAALRAAVNMLGIQRQTFDGLPLIQWRGFHLFFGSFDAVVVIASIFILFPHESPELRDSAVRRFHWTIAKFEAIREHNSVARAAQGVLTAIRSRFIKAIGGETPGPSPDTQADDADQTTPDSGRLDPAAGGGSNSSSGLSTNDVSLGISPSAGSSAAEPWGAAGWSLPEASLASLAPMYPTSDLLFNDLMVKQGEADLANCTLDAIGAQQMAGDGFGMTCQFDGDFAADNTFWQFLNHFNPEFTS</sequence>
<dbReference type="GO" id="GO:0000981">
    <property type="term" value="F:DNA-binding transcription factor activity, RNA polymerase II-specific"/>
    <property type="evidence" value="ECO:0007669"/>
    <property type="project" value="InterPro"/>
</dbReference>
<evidence type="ECO:0000259" key="4">
    <source>
        <dbReference type="Pfam" id="PF04082"/>
    </source>
</evidence>
<name>A0A2H4S5R1_CORMI</name>
<dbReference type="PANTHER" id="PTHR31001">
    <property type="entry name" value="UNCHARACTERIZED TRANSCRIPTIONAL REGULATORY PROTEIN"/>
    <property type="match status" value="1"/>
</dbReference>
<evidence type="ECO:0000256" key="2">
    <source>
        <dbReference type="ARBA" id="ARBA00023242"/>
    </source>
</evidence>
<dbReference type="AlphaFoldDB" id="A0A2H4S5R1"/>
<dbReference type="Pfam" id="PF04082">
    <property type="entry name" value="Fungal_trans"/>
    <property type="match status" value="1"/>
</dbReference>
<dbReference type="PANTHER" id="PTHR31001:SF87">
    <property type="entry name" value="COL-21"/>
    <property type="match status" value="1"/>
</dbReference>
<feature type="region of interest" description="Disordered" evidence="3">
    <location>
        <begin position="651"/>
        <end position="696"/>
    </location>
</feature>
<dbReference type="VEuPathDB" id="FungiDB:A9K55_002622"/>
<keyword evidence="2" id="KW-0539">Nucleus</keyword>
<dbReference type="OrthoDB" id="10263753at2759"/>
<reference evidence="5 6" key="1">
    <citation type="journal article" date="2017" name="BMC Genomics">
        <title>Chromosome level assembly and secondary metabolite potential of the parasitic fungus Cordyceps militaris.</title>
        <authorList>
            <person name="Kramer G.J."/>
            <person name="Nodwell J.R."/>
        </authorList>
    </citation>
    <scope>NUCLEOTIDE SEQUENCE [LARGE SCALE GENOMIC DNA]</scope>
    <source>
        <strain evidence="5 6">ATCC 34164</strain>
    </source>
</reference>
<feature type="region of interest" description="Disordered" evidence="3">
    <location>
        <begin position="99"/>
        <end position="144"/>
    </location>
</feature>
<comment type="subcellular location">
    <subcellularLocation>
        <location evidence="1">Nucleus</location>
    </subcellularLocation>
</comment>
<dbReference type="VEuPathDB" id="FungiDB:CCM_05255"/>
<dbReference type="InterPro" id="IPR036864">
    <property type="entry name" value="Zn2-C6_fun-type_DNA-bd_sf"/>
</dbReference>
<evidence type="ECO:0000313" key="5">
    <source>
        <dbReference type="EMBL" id="ATY58445.1"/>
    </source>
</evidence>
<dbReference type="GO" id="GO:0008270">
    <property type="term" value="F:zinc ion binding"/>
    <property type="evidence" value="ECO:0007669"/>
    <property type="project" value="InterPro"/>
</dbReference>
<accession>A0A2H4S5R1</accession>
<proteinExistence type="predicted"/>
<evidence type="ECO:0000256" key="3">
    <source>
        <dbReference type="SAM" id="MobiDB-lite"/>
    </source>
</evidence>
<dbReference type="GO" id="GO:0006351">
    <property type="term" value="P:DNA-templated transcription"/>
    <property type="evidence" value="ECO:0007669"/>
    <property type="project" value="InterPro"/>
</dbReference>
<dbReference type="InterPro" id="IPR007219">
    <property type="entry name" value="XnlR_reg_dom"/>
</dbReference>
<dbReference type="Proteomes" id="UP000323067">
    <property type="component" value="Chromosome iv"/>
</dbReference>
<evidence type="ECO:0000313" key="6">
    <source>
        <dbReference type="Proteomes" id="UP000323067"/>
    </source>
</evidence>